<dbReference type="Pfam" id="PF00012">
    <property type="entry name" value="HSP70"/>
    <property type="match status" value="1"/>
</dbReference>
<dbReference type="Proteomes" id="UP000243975">
    <property type="component" value="Unassembled WGS sequence"/>
</dbReference>
<feature type="non-terminal residue" evidence="3">
    <location>
        <position position="191"/>
    </location>
</feature>
<feature type="non-terminal residue" evidence="3">
    <location>
        <position position="1"/>
    </location>
</feature>
<evidence type="ECO:0000313" key="4">
    <source>
        <dbReference type="Proteomes" id="UP000243975"/>
    </source>
</evidence>
<dbReference type="AlphaFoldDB" id="A0A118JU95"/>
<accession>A0A118JU95</accession>
<evidence type="ECO:0000313" key="3">
    <source>
        <dbReference type="EMBL" id="KVH92124.1"/>
    </source>
</evidence>
<keyword evidence="3" id="KW-0346">Stress response</keyword>
<gene>
    <name evidence="3" type="ORF">Ccrd_005845</name>
</gene>
<organism evidence="3 4">
    <name type="scientific">Cynara cardunculus var. scolymus</name>
    <name type="common">Globe artichoke</name>
    <name type="synonym">Cynara scolymus</name>
    <dbReference type="NCBI Taxonomy" id="59895"/>
    <lineage>
        <taxon>Eukaryota</taxon>
        <taxon>Viridiplantae</taxon>
        <taxon>Streptophyta</taxon>
        <taxon>Embryophyta</taxon>
        <taxon>Tracheophyta</taxon>
        <taxon>Spermatophyta</taxon>
        <taxon>Magnoliopsida</taxon>
        <taxon>eudicotyledons</taxon>
        <taxon>Gunneridae</taxon>
        <taxon>Pentapetalae</taxon>
        <taxon>asterids</taxon>
        <taxon>campanulids</taxon>
        <taxon>Asterales</taxon>
        <taxon>Asteraceae</taxon>
        <taxon>Carduoideae</taxon>
        <taxon>Cardueae</taxon>
        <taxon>Carduinae</taxon>
        <taxon>Cynara</taxon>
    </lineage>
</organism>
<keyword evidence="4" id="KW-1185">Reference proteome</keyword>
<dbReference type="Gramene" id="KVH92124">
    <property type="protein sequence ID" value="KVH92124"/>
    <property type="gene ID" value="Ccrd_005845"/>
</dbReference>
<dbReference type="InterPro" id="IPR013126">
    <property type="entry name" value="Hsp_70_fam"/>
</dbReference>
<dbReference type="STRING" id="59895.A0A118JU95"/>
<comment type="caution">
    <text evidence="3">The sequence shown here is derived from an EMBL/GenBank/DDBJ whole genome shotgun (WGS) entry which is preliminary data.</text>
</comment>
<dbReference type="GO" id="GO:0005524">
    <property type="term" value="F:ATP binding"/>
    <property type="evidence" value="ECO:0007669"/>
    <property type="project" value="UniProtKB-KW"/>
</dbReference>
<dbReference type="SUPFAM" id="SSF100920">
    <property type="entry name" value="Heat shock protein 70kD (HSP70), peptide-binding domain"/>
    <property type="match status" value="1"/>
</dbReference>
<evidence type="ECO:0000256" key="1">
    <source>
        <dbReference type="ARBA" id="ARBA00022741"/>
    </source>
</evidence>
<protein>
    <submittedName>
        <fullName evidence="3">Heat shock protein 70 family</fullName>
    </submittedName>
</protein>
<keyword evidence="1" id="KW-0547">Nucleotide-binding</keyword>
<dbReference type="EMBL" id="LEKV01004849">
    <property type="protein sequence ID" value="KVH92124.1"/>
    <property type="molecule type" value="Genomic_DNA"/>
</dbReference>
<name>A0A118JU95_CYNCS</name>
<keyword evidence="2" id="KW-0067">ATP-binding</keyword>
<dbReference type="GO" id="GO:0140662">
    <property type="term" value="F:ATP-dependent protein folding chaperone"/>
    <property type="evidence" value="ECO:0007669"/>
    <property type="project" value="InterPro"/>
</dbReference>
<dbReference type="InterPro" id="IPR029047">
    <property type="entry name" value="HSP70_peptide-bd_sf"/>
</dbReference>
<evidence type="ECO:0000256" key="2">
    <source>
        <dbReference type="ARBA" id="ARBA00022840"/>
    </source>
</evidence>
<dbReference type="Gene3D" id="2.60.34.10">
    <property type="entry name" value="Substrate Binding Domain Of DNAk, Chain A, domain 1"/>
    <property type="match status" value="1"/>
</dbReference>
<reference evidence="3 4" key="1">
    <citation type="journal article" date="2016" name="Sci. Rep.">
        <title>The genome sequence of the outbreeding globe artichoke constructed de novo incorporating a phase-aware low-pass sequencing strategy of F1 progeny.</title>
        <authorList>
            <person name="Scaglione D."/>
            <person name="Reyes-Chin-Wo S."/>
            <person name="Acquadro A."/>
            <person name="Froenicke L."/>
            <person name="Portis E."/>
            <person name="Beitel C."/>
            <person name="Tirone M."/>
            <person name="Mauro R."/>
            <person name="Lo Monaco A."/>
            <person name="Mauromicale G."/>
            <person name="Faccioli P."/>
            <person name="Cattivelli L."/>
            <person name="Rieseberg L."/>
            <person name="Michelmore R."/>
            <person name="Lanteri S."/>
        </authorList>
    </citation>
    <scope>NUCLEOTIDE SEQUENCE [LARGE SCALE GENOMIC DNA]</scope>
    <source>
        <strain evidence="3">2C</strain>
    </source>
</reference>
<sequence length="191" mass="21363">HTAILSKEFDENEANIILLDVTALSLDIEGAGGTMTVLIPTYSMFPCVQEGLYSTFSDNQRSVSIQIPSTKHHESKHINQRSMWEQQRHVKDERGLAAVRTENISGKNDRSEHQMCDEALEFAVCIRVPLGINEIFAQMDKEWNLMVLFYVIDELKEEQHGYYFVVGGITPTPLGEEALVVGALVAPAVKA</sequence>
<proteinExistence type="predicted"/>